<gene>
    <name evidence="2" type="ORF">Tci_853319</name>
</gene>
<feature type="compositionally biased region" description="Gly residues" evidence="1">
    <location>
        <begin position="1"/>
        <end position="15"/>
    </location>
</feature>
<name>A0A699R1R9_TANCI</name>
<comment type="caution">
    <text evidence="2">The sequence shown here is derived from an EMBL/GenBank/DDBJ whole genome shotgun (WGS) entry which is preliminary data.</text>
</comment>
<feature type="non-terminal residue" evidence="2">
    <location>
        <position position="1"/>
    </location>
</feature>
<reference evidence="2" key="1">
    <citation type="journal article" date="2019" name="Sci. Rep.">
        <title>Draft genome of Tanacetum cinerariifolium, the natural source of mosquito coil.</title>
        <authorList>
            <person name="Yamashiro T."/>
            <person name="Shiraishi A."/>
            <person name="Satake H."/>
            <person name="Nakayama K."/>
        </authorList>
    </citation>
    <scope>NUCLEOTIDE SEQUENCE</scope>
</reference>
<feature type="compositionally biased region" description="Basic and acidic residues" evidence="1">
    <location>
        <begin position="26"/>
        <end position="40"/>
    </location>
</feature>
<proteinExistence type="predicted"/>
<dbReference type="EMBL" id="BKCJ011079429">
    <property type="protein sequence ID" value="GFC81349.1"/>
    <property type="molecule type" value="Genomic_DNA"/>
</dbReference>
<organism evidence="2">
    <name type="scientific">Tanacetum cinerariifolium</name>
    <name type="common">Dalmatian daisy</name>
    <name type="synonym">Chrysanthemum cinerariifolium</name>
    <dbReference type="NCBI Taxonomy" id="118510"/>
    <lineage>
        <taxon>Eukaryota</taxon>
        <taxon>Viridiplantae</taxon>
        <taxon>Streptophyta</taxon>
        <taxon>Embryophyta</taxon>
        <taxon>Tracheophyta</taxon>
        <taxon>Spermatophyta</taxon>
        <taxon>Magnoliopsida</taxon>
        <taxon>eudicotyledons</taxon>
        <taxon>Gunneridae</taxon>
        <taxon>Pentapetalae</taxon>
        <taxon>asterids</taxon>
        <taxon>campanulids</taxon>
        <taxon>Asterales</taxon>
        <taxon>Asteraceae</taxon>
        <taxon>Asteroideae</taxon>
        <taxon>Anthemideae</taxon>
        <taxon>Anthemidinae</taxon>
        <taxon>Tanacetum</taxon>
    </lineage>
</organism>
<feature type="region of interest" description="Disordered" evidence="1">
    <location>
        <begin position="1"/>
        <end position="40"/>
    </location>
</feature>
<protein>
    <submittedName>
        <fullName evidence="2">Uncharacterized protein</fullName>
    </submittedName>
</protein>
<accession>A0A699R1R9</accession>
<dbReference type="AlphaFoldDB" id="A0A699R1R9"/>
<evidence type="ECO:0000256" key="1">
    <source>
        <dbReference type="SAM" id="MobiDB-lite"/>
    </source>
</evidence>
<sequence>GKGSGFELGRGGEGSGESWVSRRSGRKSEEVELQVDEKKR</sequence>
<evidence type="ECO:0000313" key="2">
    <source>
        <dbReference type="EMBL" id="GFC81349.1"/>
    </source>
</evidence>